<dbReference type="Proteomes" id="UP000017836">
    <property type="component" value="Unassembled WGS sequence"/>
</dbReference>
<sequence length="52" mass="5760">DGKVKDCYNFNQEVTAQRASGDAGMSVTCESKDGERDDVNDTERERCVEEDG</sequence>
<accession>U5CUM3</accession>
<feature type="non-terminal residue" evidence="2">
    <location>
        <position position="52"/>
    </location>
</feature>
<proteinExistence type="predicted"/>
<evidence type="ECO:0000256" key="1">
    <source>
        <dbReference type="SAM" id="MobiDB-lite"/>
    </source>
</evidence>
<feature type="region of interest" description="Disordered" evidence="1">
    <location>
        <begin position="18"/>
        <end position="52"/>
    </location>
</feature>
<gene>
    <name evidence="2" type="ORF">AMTR_s02568p00004490</name>
</gene>
<name>U5CUM3_AMBTC</name>
<reference evidence="3" key="1">
    <citation type="journal article" date="2013" name="Science">
        <title>The Amborella genome and the evolution of flowering plants.</title>
        <authorList>
            <consortium name="Amborella Genome Project"/>
        </authorList>
    </citation>
    <scope>NUCLEOTIDE SEQUENCE [LARGE SCALE GENOMIC DNA]</scope>
</reference>
<evidence type="ECO:0000313" key="3">
    <source>
        <dbReference type="Proteomes" id="UP000017836"/>
    </source>
</evidence>
<organism evidence="2 3">
    <name type="scientific">Amborella trichopoda</name>
    <dbReference type="NCBI Taxonomy" id="13333"/>
    <lineage>
        <taxon>Eukaryota</taxon>
        <taxon>Viridiplantae</taxon>
        <taxon>Streptophyta</taxon>
        <taxon>Embryophyta</taxon>
        <taxon>Tracheophyta</taxon>
        <taxon>Spermatophyta</taxon>
        <taxon>Magnoliopsida</taxon>
        <taxon>Amborellales</taxon>
        <taxon>Amborellaceae</taxon>
        <taxon>Amborella</taxon>
    </lineage>
</organism>
<dbReference type="Gramene" id="ERM93891">
    <property type="protein sequence ID" value="ERM93891"/>
    <property type="gene ID" value="AMTR_s02568p00004490"/>
</dbReference>
<dbReference type="HOGENOM" id="CLU_3093559_0_0_1"/>
<evidence type="ECO:0000313" key="2">
    <source>
        <dbReference type="EMBL" id="ERM93891.1"/>
    </source>
</evidence>
<dbReference type="EMBL" id="KI397542">
    <property type="protein sequence ID" value="ERM93891.1"/>
    <property type="molecule type" value="Genomic_DNA"/>
</dbReference>
<keyword evidence="3" id="KW-1185">Reference proteome</keyword>
<dbReference type="AlphaFoldDB" id="U5CUM3"/>
<feature type="compositionally biased region" description="Basic and acidic residues" evidence="1">
    <location>
        <begin position="30"/>
        <end position="52"/>
    </location>
</feature>
<protein>
    <submittedName>
        <fullName evidence="2">Uncharacterized protein</fullName>
    </submittedName>
</protein>
<feature type="non-terminal residue" evidence="2">
    <location>
        <position position="1"/>
    </location>
</feature>